<dbReference type="InterPro" id="IPR010266">
    <property type="entry name" value="NnrS"/>
</dbReference>
<feature type="transmembrane region" description="Helical" evidence="1">
    <location>
        <begin position="151"/>
        <end position="170"/>
    </location>
</feature>
<dbReference type="RefSeq" id="WP_306727068.1">
    <property type="nucleotide sequence ID" value="NZ_JAVDDT010000001.1"/>
</dbReference>
<keyword evidence="1" id="KW-1133">Transmembrane helix</keyword>
<feature type="transmembrane region" description="Helical" evidence="1">
    <location>
        <begin position="368"/>
        <end position="392"/>
    </location>
</feature>
<evidence type="ECO:0000313" key="3">
    <source>
        <dbReference type="Proteomes" id="UP001239019"/>
    </source>
</evidence>
<dbReference type="EMBL" id="JAVDDT010000001">
    <property type="protein sequence ID" value="MDQ2068586.1"/>
    <property type="molecule type" value="Genomic_DNA"/>
</dbReference>
<feature type="transmembrane region" description="Helical" evidence="1">
    <location>
        <begin position="122"/>
        <end position="144"/>
    </location>
</feature>
<feature type="transmembrane region" description="Helical" evidence="1">
    <location>
        <begin position="339"/>
        <end position="356"/>
    </location>
</feature>
<feature type="transmembrane region" description="Helical" evidence="1">
    <location>
        <begin position="305"/>
        <end position="327"/>
    </location>
</feature>
<feature type="transmembrane region" description="Helical" evidence="1">
    <location>
        <begin position="97"/>
        <end position="116"/>
    </location>
</feature>
<keyword evidence="1" id="KW-0472">Membrane</keyword>
<reference evidence="2 3" key="1">
    <citation type="submission" date="2023-08" db="EMBL/GenBank/DDBJ databases">
        <title>Whole-genome sequencing of halo(alkali)philic microorganisms from hypersaline lakes.</title>
        <authorList>
            <person name="Sorokin D.Y."/>
            <person name="Abbas B."/>
            <person name="Merkel A.Y."/>
        </authorList>
    </citation>
    <scope>NUCLEOTIDE SEQUENCE [LARGE SCALE GENOMIC DNA]</scope>
    <source>
        <strain evidence="2 3">AB-CW4</strain>
    </source>
</reference>
<dbReference type="Pfam" id="PF05940">
    <property type="entry name" value="NnrS"/>
    <property type="match status" value="1"/>
</dbReference>
<keyword evidence="1" id="KW-0812">Transmembrane</keyword>
<accession>A0ABU0W3Q1</accession>
<protein>
    <submittedName>
        <fullName evidence="2">NnrS family protein</fullName>
    </submittedName>
</protein>
<name>A0ABU0W3Q1_9GAMM</name>
<evidence type="ECO:0000256" key="1">
    <source>
        <dbReference type="SAM" id="Phobius"/>
    </source>
</evidence>
<comment type="caution">
    <text evidence="2">The sequence shown here is derived from an EMBL/GenBank/DDBJ whole genome shotgun (WGS) entry which is preliminary data.</text>
</comment>
<feature type="transmembrane region" description="Helical" evidence="1">
    <location>
        <begin position="275"/>
        <end position="299"/>
    </location>
</feature>
<proteinExistence type="predicted"/>
<dbReference type="Proteomes" id="UP001239019">
    <property type="component" value="Unassembled WGS sequence"/>
</dbReference>
<keyword evidence="3" id="KW-1185">Reference proteome</keyword>
<gene>
    <name evidence="2" type="ORF">RBH19_01705</name>
</gene>
<evidence type="ECO:0000313" key="2">
    <source>
        <dbReference type="EMBL" id="MDQ2068586.1"/>
    </source>
</evidence>
<feature type="transmembrane region" description="Helical" evidence="1">
    <location>
        <begin position="221"/>
        <end position="239"/>
    </location>
</feature>
<feature type="transmembrane region" description="Helical" evidence="1">
    <location>
        <begin position="182"/>
        <end position="200"/>
    </location>
</feature>
<feature type="transmembrane region" description="Helical" evidence="1">
    <location>
        <begin position="245"/>
        <end position="263"/>
    </location>
</feature>
<organism evidence="2 3">
    <name type="scientific">Natronospira bacteriovora</name>
    <dbReference type="NCBI Taxonomy" id="3069753"/>
    <lineage>
        <taxon>Bacteria</taxon>
        <taxon>Pseudomonadati</taxon>
        <taxon>Pseudomonadota</taxon>
        <taxon>Gammaproteobacteria</taxon>
        <taxon>Natronospirales</taxon>
        <taxon>Natronospiraceae</taxon>
        <taxon>Natronospira</taxon>
    </lineage>
</organism>
<sequence length="401" mass="43864">MSAVKMSLGKSANRDGTSWPVVLQQPFRLFFLAAAWFAVLHAAWWGGMLASGSMGIEGNPFLWHGYHMVFGFAVAIVIGFLLTASANWTGRRVSPPLLTLTLFLCWLVARMAGFFTSPISPLLAQVCDALALWGATVALAYALLKSDNRRNYMFIAVLAALASAATFFVFAEIGLVADIRFGLLRVGLDLMLLLMILMGQRIIPFFTDRRLPTLAVRQSRALMVAAPLSVLLAVLAYHLQQPMLAMSLMLVSAVVLCMQMTLWRSWGSWREPMLWILHIGYLWLVVSLIFRAGSLGFGWMPYSTAGHAVSVGALGALGLGMLARVSLGHTGREIRASGWMVLAFVLVTVAAILRMLTGFPTGLPMQWLFGLSALSWILAWLLFAVSYLPVLLSPRVDGRPG</sequence>
<feature type="transmembrane region" description="Helical" evidence="1">
    <location>
        <begin position="66"/>
        <end position="85"/>
    </location>
</feature>
<feature type="transmembrane region" description="Helical" evidence="1">
    <location>
        <begin position="29"/>
        <end position="46"/>
    </location>
</feature>